<dbReference type="InterPro" id="IPR014729">
    <property type="entry name" value="Rossmann-like_a/b/a_fold"/>
</dbReference>
<dbReference type="SUPFAM" id="SSF52402">
    <property type="entry name" value="Adenine nucleotide alpha hydrolases-like"/>
    <property type="match status" value="1"/>
</dbReference>
<dbReference type="RefSeq" id="WP_310175334.1">
    <property type="nucleotide sequence ID" value="NZ_BAABHE010000002.1"/>
</dbReference>
<evidence type="ECO:0000259" key="2">
    <source>
        <dbReference type="Pfam" id="PF00582"/>
    </source>
</evidence>
<keyword evidence="4" id="KW-1185">Reference proteome</keyword>
<organism evidence="3 4">
    <name type="scientific">Enteractinococcus fodinae</name>
    <dbReference type="NCBI Taxonomy" id="684663"/>
    <lineage>
        <taxon>Bacteria</taxon>
        <taxon>Bacillati</taxon>
        <taxon>Actinomycetota</taxon>
        <taxon>Actinomycetes</taxon>
        <taxon>Micrococcales</taxon>
        <taxon>Micrococcaceae</taxon>
    </lineage>
</organism>
<evidence type="ECO:0000256" key="1">
    <source>
        <dbReference type="ARBA" id="ARBA00008791"/>
    </source>
</evidence>
<dbReference type="Pfam" id="PF00582">
    <property type="entry name" value="Usp"/>
    <property type="match status" value="1"/>
</dbReference>
<dbReference type="PRINTS" id="PR01438">
    <property type="entry name" value="UNVRSLSTRESS"/>
</dbReference>
<comment type="caution">
    <text evidence="3">The sequence shown here is derived from an EMBL/GenBank/DDBJ whole genome shotgun (WGS) entry which is preliminary data.</text>
</comment>
<dbReference type="InterPro" id="IPR006015">
    <property type="entry name" value="Universal_stress_UspA"/>
</dbReference>
<sequence length="156" mass="16799">MQNIIITGVDGSETATKAAEVAASLATDLNCDLHVISASDPKQISSPRMGRLAGDPTALVEMTTYQKEIDDHNRATQQTADAVAEILRQKFPDLNITSKGIHKSPADALIEEAQKLDARFVVVGNKHVQGARRMLGSVATAVARHITTDLYIAHTR</sequence>
<evidence type="ECO:0000313" key="4">
    <source>
        <dbReference type="Proteomes" id="UP001183794"/>
    </source>
</evidence>
<evidence type="ECO:0000313" key="3">
    <source>
        <dbReference type="EMBL" id="MDR7348287.1"/>
    </source>
</evidence>
<dbReference type="Proteomes" id="UP001183794">
    <property type="component" value="Unassembled WGS sequence"/>
</dbReference>
<dbReference type="CDD" id="cd00293">
    <property type="entry name" value="USP-like"/>
    <property type="match status" value="1"/>
</dbReference>
<comment type="similarity">
    <text evidence="1">Belongs to the universal stress protein A family.</text>
</comment>
<proteinExistence type="inferred from homology"/>
<dbReference type="PANTHER" id="PTHR46268">
    <property type="entry name" value="STRESS RESPONSE PROTEIN NHAX"/>
    <property type="match status" value="1"/>
</dbReference>
<dbReference type="EMBL" id="JAVDYJ010000001">
    <property type="protein sequence ID" value="MDR7348287.1"/>
    <property type="molecule type" value="Genomic_DNA"/>
</dbReference>
<feature type="domain" description="UspA" evidence="2">
    <location>
        <begin position="4"/>
        <end position="152"/>
    </location>
</feature>
<dbReference type="InterPro" id="IPR006016">
    <property type="entry name" value="UspA"/>
</dbReference>
<name>A0ABU2B3U5_9MICC</name>
<dbReference type="PANTHER" id="PTHR46268:SF15">
    <property type="entry name" value="UNIVERSAL STRESS PROTEIN HP_0031"/>
    <property type="match status" value="1"/>
</dbReference>
<accession>A0ABU2B3U5</accession>
<gene>
    <name evidence="3" type="ORF">J2S62_002544</name>
</gene>
<reference evidence="3 4" key="1">
    <citation type="submission" date="2023-07" db="EMBL/GenBank/DDBJ databases">
        <title>Sequencing the genomes of 1000 actinobacteria strains.</title>
        <authorList>
            <person name="Klenk H.-P."/>
        </authorList>
    </citation>
    <scope>NUCLEOTIDE SEQUENCE [LARGE SCALE GENOMIC DNA]</scope>
    <source>
        <strain evidence="3 4">DSM 22966</strain>
    </source>
</reference>
<protein>
    <submittedName>
        <fullName evidence="3">Nucleotide-binding universal stress UspA family protein</fullName>
    </submittedName>
</protein>
<dbReference type="Gene3D" id="3.40.50.620">
    <property type="entry name" value="HUPs"/>
    <property type="match status" value="1"/>
</dbReference>